<accession>A0A177WPG8</accession>
<protein>
    <submittedName>
        <fullName evidence="1">Uncharacterized protein</fullName>
    </submittedName>
</protein>
<dbReference type="AlphaFoldDB" id="A0A177WPG8"/>
<evidence type="ECO:0000313" key="1">
    <source>
        <dbReference type="EMBL" id="OAJ42018.1"/>
    </source>
</evidence>
<reference evidence="1 2" key="2">
    <citation type="submission" date="2016-05" db="EMBL/GenBank/DDBJ databases">
        <title>Lineage-specific infection strategies underlie the spectrum of fungal disease in amphibians.</title>
        <authorList>
            <person name="Cuomo C.A."/>
            <person name="Farrer R.A."/>
            <person name="James T."/>
            <person name="Longcore J."/>
            <person name="Birren B."/>
        </authorList>
    </citation>
    <scope>NUCLEOTIDE SEQUENCE [LARGE SCALE GENOMIC DNA]</scope>
    <source>
        <strain evidence="1 2">JEL423</strain>
    </source>
</reference>
<gene>
    <name evidence="1" type="ORF">BDEG_25528</name>
</gene>
<proteinExistence type="predicted"/>
<evidence type="ECO:0000313" key="2">
    <source>
        <dbReference type="Proteomes" id="UP000077115"/>
    </source>
</evidence>
<name>A0A177WPG8_BATDL</name>
<organism evidence="1 2">
    <name type="scientific">Batrachochytrium dendrobatidis (strain JEL423)</name>
    <dbReference type="NCBI Taxonomy" id="403673"/>
    <lineage>
        <taxon>Eukaryota</taxon>
        <taxon>Fungi</taxon>
        <taxon>Fungi incertae sedis</taxon>
        <taxon>Chytridiomycota</taxon>
        <taxon>Chytridiomycota incertae sedis</taxon>
        <taxon>Chytridiomycetes</taxon>
        <taxon>Rhizophydiales</taxon>
        <taxon>Rhizophydiales incertae sedis</taxon>
        <taxon>Batrachochytrium</taxon>
    </lineage>
</organism>
<dbReference type="Proteomes" id="UP000077115">
    <property type="component" value="Unassembled WGS sequence"/>
</dbReference>
<dbReference type="EMBL" id="DS022306">
    <property type="protein sequence ID" value="OAJ42018.1"/>
    <property type="molecule type" value="Genomic_DNA"/>
</dbReference>
<sequence length="145" mass="15740">MICRHSRSFTQHVYAMRQMDAALKTGFLSVRSLGTTNPTMRPLSKSTALLQSQLCVVGNESRNALFTTASAMGMGRGNTRTIGSAQPMETIEQIANGESLKTNILSAPTELTLISELSSHWNHILQSQALVLEGILGHLVVIDTE</sequence>
<reference evidence="1 2" key="1">
    <citation type="submission" date="2006-10" db="EMBL/GenBank/DDBJ databases">
        <title>The Genome Sequence of Batrachochytrium dendrobatidis JEL423.</title>
        <authorList>
            <consortium name="The Broad Institute Genome Sequencing Platform"/>
            <person name="Birren B."/>
            <person name="Lander E."/>
            <person name="Galagan J."/>
            <person name="Cuomo C."/>
            <person name="Devon K."/>
            <person name="Jaffe D."/>
            <person name="Butler J."/>
            <person name="Alvarez P."/>
            <person name="Gnerre S."/>
            <person name="Grabherr M."/>
            <person name="Kleber M."/>
            <person name="Mauceli E."/>
            <person name="Brockman W."/>
            <person name="Young S."/>
            <person name="LaButti K."/>
            <person name="Sykes S."/>
            <person name="DeCaprio D."/>
            <person name="Crawford M."/>
            <person name="Koehrsen M."/>
            <person name="Engels R."/>
            <person name="Montgomery P."/>
            <person name="Pearson M."/>
            <person name="Howarth C."/>
            <person name="Larson L."/>
            <person name="White J."/>
            <person name="O'Leary S."/>
            <person name="Kodira C."/>
            <person name="Zeng Q."/>
            <person name="Yandava C."/>
            <person name="Alvarado L."/>
            <person name="Longcore J."/>
            <person name="James T."/>
        </authorList>
    </citation>
    <scope>NUCLEOTIDE SEQUENCE [LARGE SCALE GENOMIC DNA]</scope>
    <source>
        <strain evidence="1 2">JEL423</strain>
    </source>
</reference>
<dbReference type="VEuPathDB" id="FungiDB:BDEG_25528"/>